<dbReference type="EMBL" id="BDGU01000630">
    <property type="protein sequence ID" value="GAW08372.1"/>
    <property type="molecule type" value="Genomic_DNA"/>
</dbReference>
<accession>A0A1Q3EMF6</accession>
<evidence type="ECO:0000256" key="1">
    <source>
        <dbReference type="SAM" id="SignalP"/>
    </source>
</evidence>
<sequence length="473" mass="53275">MFPLLMSVASLTSLLETTIVIGYRFVDQNQALSEYNRFRTVRAILATDEEKELLEGVYLTSSRDLRPDSLPSSYWELFIADVEKVKRNKDATLAILDYISAHGISKTDASKTILSLEHNYSGGKISYQMLIPPIYLEKSYYYSEHTSRSTYELCRRWEIAAQQYGDKKLMQARVLGYMLYYSPTDAARAAITRAILSCNDNGEQLSELAELYTIFFIRCFRKFKGRTPTAQSHPSPDSFDVMKNVILSKLNQAPENHSEARAHALLRDGFRDPFTGKYDYLAEQFNAVDPPELLLEFGCASLQVVHIAPDSTYFRLEGVKTDYAASITAILQQFGYDFEKFKGAKVHSLCNLITMSLDMHDAFDQLRIYLEEIGTNTYRVKGFRQTQIVPGHDIKFSTDDPEFYPVPDRELIALHAMCAKVAHMSGAGAYVEDLDRDVEDLGVLASNGGSADVLSHALAVVADFSYPHYAAVG</sequence>
<organism evidence="2 3">
    <name type="scientific">Lentinula edodes</name>
    <name type="common">Shiitake mushroom</name>
    <name type="synonym">Lentinus edodes</name>
    <dbReference type="NCBI Taxonomy" id="5353"/>
    <lineage>
        <taxon>Eukaryota</taxon>
        <taxon>Fungi</taxon>
        <taxon>Dikarya</taxon>
        <taxon>Basidiomycota</taxon>
        <taxon>Agaricomycotina</taxon>
        <taxon>Agaricomycetes</taxon>
        <taxon>Agaricomycetidae</taxon>
        <taxon>Agaricales</taxon>
        <taxon>Marasmiineae</taxon>
        <taxon>Omphalotaceae</taxon>
        <taxon>Lentinula</taxon>
    </lineage>
</organism>
<reference evidence="2 3" key="1">
    <citation type="submission" date="2016-08" db="EMBL/GenBank/DDBJ databases">
        <authorList>
            <consortium name="Lentinula edodes genome sequencing consortium"/>
            <person name="Sakamoto Y."/>
            <person name="Nakade K."/>
            <person name="Sato S."/>
            <person name="Yoshida Y."/>
            <person name="Miyazaki K."/>
            <person name="Natsume S."/>
            <person name="Konno N."/>
        </authorList>
    </citation>
    <scope>NUCLEOTIDE SEQUENCE [LARGE SCALE GENOMIC DNA]</scope>
    <source>
        <strain evidence="2 3">NBRC 111202</strain>
    </source>
</reference>
<keyword evidence="3" id="KW-1185">Reference proteome</keyword>
<keyword evidence="1" id="KW-0732">Signal</keyword>
<proteinExistence type="predicted"/>
<evidence type="ECO:0000313" key="3">
    <source>
        <dbReference type="Proteomes" id="UP000188533"/>
    </source>
</evidence>
<protein>
    <submittedName>
        <fullName evidence="2">Uncharacterized protein</fullName>
    </submittedName>
</protein>
<dbReference type="STRING" id="5353.A0A1Q3EMF6"/>
<reference evidence="2 3" key="2">
    <citation type="submission" date="2017-02" db="EMBL/GenBank/DDBJ databases">
        <title>A genome survey and senescence transcriptome analysis in Lentinula edodes.</title>
        <authorList>
            <person name="Sakamoto Y."/>
            <person name="Nakade K."/>
            <person name="Sato S."/>
            <person name="Yoshida Y."/>
            <person name="Miyazaki K."/>
            <person name="Natsume S."/>
            <person name="Konno N."/>
        </authorList>
    </citation>
    <scope>NUCLEOTIDE SEQUENCE [LARGE SCALE GENOMIC DNA]</scope>
    <source>
        <strain evidence="2 3">NBRC 111202</strain>
    </source>
</reference>
<dbReference type="AlphaFoldDB" id="A0A1Q3EMF6"/>
<evidence type="ECO:0000313" key="2">
    <source>
        <dbReference type="EMBL" id="GAW08372.1"/>
    </source>
</evidence>
<feature type="chain" id="PRO_5012004025" evidence="1">
    <location>
        <begin position="23"/>
        <end position="473"/>
    </location>
</feature>
<comment type="caution">
    <text evidence="2">The sequence shown here is derived from an EMBL/GenBank/DDBJ whole genome shotgun (WGS) entry which is preliminary data.</text>
</comment>
<dbReference type="Proteomes" id="UP000188533">
    <property type="component" value="Unassembled WGS sequence"/>
</dbReference>
<name>A0A1Q3EMF6_LENED</name>
<gene>
    <name evidence="2" type="ORF">LENED_010429</name>
</gene>
<feature type="signal peptide" evidence="1">
    <location>
        <begin position="1"/>
        <end position="22"/>
    </location>
</feature>